<gene>
    <name evidence="2" type="ORF">GIB67_008064</name>
</gene>
<evidence type="ECO:0000313" key="2">
    <source>
        <dbReference type="EMBL" id="KAF6156294.1"/>
    </source>
</evidence>
<dbReference type="EMBL" id="JACGCM010001360">
    <property type="protein sequence ID" value="KAF6156294.1"/>
    <property type="molecule type" value="Genomic_DNA"/>
</dbReference>
<keyword evidence="3" id="KW-1185">Reference proteome</keyword>
<evidence type="ECO:0000313" key="3">
    <source>
        <dbReference type="Proteomes" id="UP000541444"/>
    </source>
</evidence>
<dbReference type="Proteomes" id="UP000541444">
    <property type="component" value="Unassembled WGS sequence"/>
</dbReference>
<sequence length="298" mass="34577">MAIYKWPRASIKEVEQIIRNFLWSGDPSVRKLVTVSWDKVCKPEEEGNLGILSLKYINMALMMKMGWGFLTSEESWADFFSAKFTKKNGETINYFKPSSIWNGLKGAIMTVENNSRWLIGNGHNIDFWRDCWGADYSLIEAVSVDPKIWRYLYVKLGSIIDHSGWCAPPMVADFLAEHGIDLRNLEVNRNLIDKRVWRHHTQGTFTVRCALDAIRSKNPKVWWNKFMHCQALYPMSKSFLWRVGQNVLATEDNLRRRGLSFPSRCSLCHIHSESIHHLLRDCGIVAPLWLGQKTRNDN</sequence>
<dbReference type="PANTHER" id="PTHR33116">
    <property type="entry name" value="REVERSE TRANSCRIPTASE ZINC-BINDING DOMAIN-CONTAINING PROTEIN-RELATED-RELATED"/>
    <property type="match status" value="1"/>
</dbReference>
<name>A0A7J7MNA8_9MAGN</name>
<dbReference type="InterPro" id="IPR026960">
    <property type="entry name" value="RVT-Znf"/>
</dbReference>
<proteinExistence type="predicted"/>
<dbReference type="OrthoDB" id="689430at2759"/>
<accession>A0A7J7MNA8</accession>
<protein>
    <recommendedName>
        <fullName evidence="1">Reverse transcriptase zinc-binding domain-containing protein</fullName>
    </recommendedName>
</protein>
<feature type="domain" description="Reverse transcriptase zinc-binding" evidence="1">
    <location>
        <begin position="205"/>
        <end position="289"/>
    </location>
</feature>
<evidence type="ECO:0000259" key="1">
    <source>
        <dbReference type="Pfam" id="PF13966"/>
    </source>
</evidence>
<comment type="caution">
    <text evidence="2">The sequence shown here is derived from an EMBL/GenBank/DDBJ whole genome shotgun (WGS) entry which is preliminary data.</text>
</comment>
<reference evidence="2 3" key="1">
    <citation type="journal article" date="2020" name="IScience">
        <title>Genome Sequencing of the Endangered Kingdonia uniflora (Circaeasteraceae, Ranunculales) Reveals Potential Mechanisms of Evolutionary Specialization.</title>
        <authorList>
            <person name="Sun Y."/>
            <person name="Deng T."/>
            <person name="Zhang A."/>
            <person name="Moore M.J."/>
            <person name="Landis J.B."/>
            <person name="Lin N."/>
            <person name="Zhang H."/>
            <person name="Zhang X."/>
            <person name="Huang J."/>
            <person name="Zhang X."/>
            <person name="Sun H."/>
            <person name="Wang H."/>
        </authorList>
    </citation>
    <scope>NUCLEOTIDE SEQUENCE [LARGE SCALE GENOMIC DNA]</scope>
    <source>
        <strain evidence="2">TB1705</strain>
        <tissue evidence="2">Leaf</tissue>
    </source>
</reference>
<dbReference type="PANTHER" id="PTHR33116:SF80">
    <property type="entry name" value="REVERSE TRANSCRIPTASE ZINC-BINDING DOMAIN-CONTAINING PROTEIN"/>
    <property type="match status" value="1"/>
</dbReference>
<organism evidence="2 3">
    <name type="scientific">Kingdonia uniflora</name>
    <dbReference type="NCBI Taxonomy" id="39325"/>
    <lineage>
        <taxon>Eukaryota</taxon>
        <taxon>Viridiplantae</taxon>
        <taxon>Streptophyta</taxon>
        <taxon>Embryophyta</taxon>
        <taxon>Tracheophyta</taxon>
        <taxon>Spermatophyta</taxon>
        <taxon>Magnoliopsida</taxon>
        <taxon>Ranunculales</taxon>
        <taxon>Circaeasteraceae</taxon>
        <taxon>Kingdonia</taxon>
    </lineage>
</organism>
<dbReference type="AlphaFoldDB" id="A0A7J7MNA8"/>
<dbReference type="Pfam" id="PF13966">
    <property type="entry name" value="zf-RVT"/>
    <property type="match status" value="1"/>
</dbReference>